<dbReference type="Pfam" id="PF00892">
    <property type="entry name" value="EamA"/>
    <property type="match status" value="1"/>
</dbReference>
<keyword evidence="1" id="KW-1133">Transmembrane helix</keyword>
<gene>
    <name evidence="3" type="ORF">CEN92_391</name>
</gene>
<feature type="transmembrane region" description="Helical" evidence="1">
    <location>
        <begin position="149"/>
        <end position="169"/>
    </location>
</feature>
<protein>
    <recommendedName>
        <fullName evidence="2">EamA domain-containing protein</fullName>
    </recommendedName>
</protein>
<sequence length="281" mass="31914">MLTGLIAVVTQTLGVTLDKVVLSYRKIPVKDFIPIVFFFLCLFTIPILFFKGTVNWQELLTLKYIILYFLMIITAILWNVLYYHGVRSERVQEFELILMLNPLIVILLAAFFFPAERNLQIIVAGFIASLALIFAHLRREHLVFSQAALWLIACVILMSVETIMHRSLLNFISPAPLYFSRTLILLVFFSFLYRPKISGLNRVSIGLIALNGLLGAAQFVARFYGYRDAGVIITTLILTIAPILIYVVAYLYFKEKVQKRMIAAGAVIIVCIIWAVLARNG</sequence>
<dbReference type="InterPro" id="IPR000620">
    <property type="entry name" value="EamA_dom"/>
</dbReference>
<evidence type="ECO:0000313" key="3">
    <source>
        <dbReference type="EMBL" id="TSC90751.1"/>
    </source>
</evidence>
<evidence type="ECO:0000256" key="1">
    <source>
        <dbReference type="SAM" id="Phobius"/>
    </source>
</evidence>
<dbReference type="EMBL" id="VMGH01000060">
    <property type="protein sequence ID" value="TSC90751.1"/>
    <property type="molecule type" value="Genomic_DNA"/>
</dbReference>
<comment type="caution">
    <text evidence="3">The sequence shown here is derived from an EMBL/GenBank/DDBJ whole genome shotgun (WGS) entry which is preliminary data.</text>
</comment>
<dbReference type="SUPFAM" id="SSF103481">
    <property type="entry name" value="Multidrug resistance efflux transporter EmrE"/>
    <property type="match status" value="1"/>
</dbReference>
<dbReference type="GO" id="GO:0016020">
    <property type="term" value="C:membrane"/>
    <property type="evidence" value="ECO:0007669"/>
    <property type="project" value="InterPro"/>
</dbReference>
<dbReference type="Proteomes" id="UP000318296">
    <property type="component" value="Unassembled WGS sequence"/>
</dbReference>
<feature type="transmembrane region" description="Helical" evidence="1">
    <location>
        <begin position="119"/>
        <end position="137"/>
    </location>
</feature>
<organism evidence="3 4">
    <name type="scientific">Candidatus Berkelbacteria bacterium Licking1014_96</name>
    <dbReference type="NCBI Taxonomy" id="2017149"/>
    <lineage>
        <taxon>Bacteria</taxon>
        <taxon>Candidatus Berkelbacteria</taxon>
    </lineage>
</organism>
<keyword evidence="1" id="KW-0472">Membrane</keyword>
<keyword evidence="1" id="KW-0812">Transmembrane</keyword>
<feature type="transmembrane region" description="Helical" evidence="1">
    <location>
        <begin position="260"/>
        <end position="277"/>
    </location>
</feature>
<evidence type="ECO:0000259" key="2">
    <source>
        <dbReference type="Pfam" id="PF00892"/>
    </source>
</evidence>
<feature type="transmembrane region" description="Helical" evidence="1">
    <location>
        <begin position="62"/>
        <end position="82"/>
    </location>
</feature>
<feature type="transmembrane region" description="Helical" evidence="1">
    <location>
        <begin position="32"/>
        <end position="50"/>
    </location>
</feature>
<dbReference type="AlphaFoldDB" id="A0A554LCY0"/>
<accession>A0A554LCY0</accession>
<feature type="domain" description="EamA" evidence="2">
    <location>
        <begin position="147"/>
        <end position="274"/>
    </location>
</feature>
<feature type="transmembrane region" description="Helical" evidence="1">
    <location>
        <begin position="231"/>
        <end position="253"/>
    </location>
</feature>
<feature type="transmembrane region" description="Helical" evidence="1">
    <location>
        <begin position="94"/>
        <end position="113"/>
    </location>
</feature>
<name>A0A554LCY0_9BACT</name>
<reference evidence="3 4" key="1">
    <citation type="submission" date="2017-07" db="EMBL/GenBank/DDBJ databases">
        <title>Mechanisms for carbon and nitrogen cycling indicate functional differentiation within the Candidate Phyla Radiation.</title>
        <authorList>
            <person name="Danczak R.E."/>
            <person name="Johnston M.D."/>
            <person name="Kenah C."/>
            <person name="Slattery M."/>
            <person name="Wrighton K.C."/>
            <person name="Wilkins M.J."/>
        </authorList>
    </citation>
    <scope>NUCLEOTIDE SEQUENCE [LARGE SCALE GENOMIC DNA]</scope>
    <source>
        <strain evidence="3">Licking1014_96</strain>
    </source>
</reference>
<evidence type="ECO:0000313" key="4">
    <source>
        <dbReference type="Proteomes" id="UP000318296"/>
    </source>
</evidence>
<dbReference type="InterPro" id="IPR037185">
    <property type="entry name" value="EmrE-like"/>
</dbReference>
<proteinExistence type="predicted"/>
<feature type="transmembrane region" description="Helical" evidence="1">
    <location>
        <begin position="175"/>
        <end position="193"/>
    </location>
</feature>
<feature type="transmembrane region" description="Helical" evidence="1">
    <location>
        <begin position="205"/>
        <end position="225"/>
    </location>
</feature>